<evidence type="ECO:0000313" key="1">
    <source>
        <dbReference type="EMBL" id="KAK1360825.1"/>
    </source>
</evidence>
<evidence type="ECO:0000313" key="2">
    <source>
        <dbReference type="Proteomes" id="UP001237642"/>
    </source>
</evidence>
<comment type="caution">
    <text evidence="1">The sequence shown here is derived from an EMBL/GenBank/DDBJ whole genome shotgun (WGS) entry which is preliminary data.</text>
</comment>
<reference evidence="1" key="1">
    <citation type="submission" date="2023-02" db="EMBL/GenBank/DDBJ databases">
        <title>Genome of toxic invasive species Heracleum sosnowskyi carries increased number of genes despite the absence of recent whole-genome duplications.</title>
        <authorList>
            <person name="Schelkunov M."/>
            <person name="Shtratnikova V."/>
            <person name="Makarenko M."/>
            <person name="Klepikova A."/>
            <person name="Omelchenko D."/>
            <person name="Novikova G."/>
            <person name="Obukhova E."/>
            <person name="Bogdanov V."/>
            <person name="Penin A."/>
            <person name="Logacheva M."/>
        </authorList>
    </citation>
    <scope>NUCLEOTIDE SEQUENCE</scope>
    <source>
        <strain evidence="1">Hsosn_3</strain>
        <tissue evidence="1">Leaf</tissue>
    </source>
</reference>
<keyword evidence="2" id="KW-1185">Reference proteome</keyword>
<organism evidence="1 2">
    <name type="scientific">Heracleum sosnowskyi</name>
    <dbReference type="NCBI Taxonomy" id="360622"/>
    <lineage>
        <taxon>Eukaryota</taxon>
        <taxon>Viridiplantae</taxon>
        <taxon>Streptophyta</taxon>
        <taxon>Embryophyta</taxon>
        <taxon>Tracheophyta</taxon>
        <taxon>Spermatophyta</taxon>
        <taxon>Magnoliopsida</taxon>
        <taxon>eudicotyledons</taxon>
        <taxon>Gunneridae</taxon>
        <taxon>Pentapetalae</taxon>
        <taxon>asterids</taxon>
        <taxon>campanulids</taxon>
        <taxon>Apiales</taxon>
        <taxon>Apiaceae</taxon>
        <taxon>Apioideae</taxon>
        <taxon>apioid superclade</taxon>
        <taxon>Tordylieae</taxon>
        <taxon>Tordyliinae</taxon>
        <taxon>Heracleum</taxon>
    </lineage>
</organism>
<dbReference type="Proteomes" id="UP001237642">
    <property type="component" value="Unassembled WGS sequence"/>
</dbReference>
<dbReference type="EMBL" id="JAUIZM010000010">
    <property type="protein sequence ID" value="KAK1360825.1"/>
    <property type="molecule type" value="Genomic_DNA"/>
</dbReference>
<gene>
    <name evidence="1" type="ORF">POM88_045299</name>
</gene>
<name>A0AAD8M3Q9_9APIA</name>
<reference evidence="1" key="2">
    <citation type="submission" date="2023-05" db="EMBL/GenBank/DDBJ databases">
        <authorList>
            <person name="Schelkunov M.I."/>
        </authorList>
    </citation>
    <scope>NUCLEOTIDE SEQUENCE</scope>
    <source>
        <strain evidence="1">Hsosn_3</strain>
        <tissue evidence="1">Leaf</tissue>
    </source>
</reference>
<dbReference type="AlphaFoldDB" id="A0AAD8M3Q9"/>
<accession>A0AAD8M3Q9</accession>
<proteinExistence type="predicted"/>
<protein>
    <submittedName>
        <fullName evidence="1">Uncharacterized protein</fullName>
    </submittedName>
</protein>
<sequence length="188" mass="21660">MDNIAIIVQQSGHLDENLRYINFQVFGFLIPTNCNYANLESMICNELKFRPESTSFKIEYQIKDGYPPFKIVDDQHVNFYIELKKKEADFTIYPLCLTTENRIMQLYSNSNQSALTADFVGLDVGSAERVSSNMYDNNSDEVSKENVENFAKQIFRQMVDMSPEATTNDEIIEINNGDIVNNNHSREI</sequence>